<dbReference type="AlphaFoldDB" id="A0AAF3J450"/>
<evidence type="ECO:0000313" key="2">
    <source>
        <dbReference type="Proteomes" id="UP000887575"/>
    </source>
</evidence>
<dbReference type="Proteomes" id="UP000887575">
    <property type="component" value="Unassembled WGS sequence"/>
</dbReference>
<accession>A0AAF3J450</accession>
<feature type="chain" id="PRO_5042076188" evidence="1">
    <location>
        <begin position="17"/>
        <end position="183"/>
    </location>
</feature>
<protein>
    <submittedName>
        <fullName evidence="3">Uncharacterized protein</fullName>
    </submittedName>
</protein>
<name>A0AAF3J450_9BILA</name>
<dbReference type="WBParaSite" id="MBELARI_LOCUS15026">
    <property type="protein sequence ID" value="MBELARI_LOCUS15026"/>
    <property type="gene ID" value="MBELARI_LOCUS15026"/>
</dbReference>
<evidence type="ECO:0000256" key="1">
    <source>
        <dbReference type="SAM" id="SignalP"/>
    </source>
</evidence>
<keyword evidence="1" id="KW-0732">Signal</keyword>
<feature type="signal peptide" evidence="1">
    <location>
        <begin position="1"/>
        <end position="16"/>
    </location>
</feature>
<organism evidence="2 3">
    <name type="scientific">Mesorhabditis belari</name>
    <dbReference type="NCBI Taxonomy" id="2138241"/>
    <lineage>
        <taxon>Eukaryota</taxon>
        <taxon>Metazoa</taxon>
        <taxon>Ecdysozoa</taxon>
        <taxon>Nematoda</taxon>
        <taxon>Chromadorea</taxon>
        <taxon>Rhabditida</taxon>
        <taxon>Rhabditina</taxon>
        <taxon>Rhabditomorpha</taxon>
        <taxon>Rhabditoidea</taxon>
        <taxon>Rhabditidae</taxon>
        <taxon>Mesorhabditinae</taxon>
        <taxon>Mesorhabditis</taxon>
    </lineage>
</organism>
<evidence type="ECO:0000313" key="3">
    <source>
        <dbReference type="WBParaSite" id="MBELARI_LOCUS15026"/>
    </source>
</evidence>
<reference evidence="3" key="1">
    <citation type="submission" date="2024-02" db="UniProtKB">
        <authorList>
            <consortium name="WormBaseParasite"/>
        </authorList>
    </citation>
    <scope>IDENTIFICATION</scope>
</reference>
<proteinExistence type="predicted"/>
<keyword evidence="2" id="KW-1185">Reference proteome</keyword>
<sequence length="183" mass="21240">MFSFILWICLLMTIESTDVTEEAPTNAPAKTTAMPTTTTMTTTTNLEQAASRECLEGNQGRADAIDVCFNMDNYYNCTLKLDEVDCYINERIRLCETNLTEYTQRIMWKFVVNWINEIHSGNCTEYLKDELGSRLEPKMNWRAQEQLISRQEGSKSVEMEKWSHRGNIVISKDSVGWLDRREK</sequence>